<sequence length="490" mass="52624">MKRSNIALAAFSMTTLLLAACGSDNKNHHEGSAPTYLSEIPYDANKTQLPAEAAESIGAKSINVMTYNMVDVQGKIAKATAMVMFPKVAPPADGYRTVVWGHGTVGVGDDCAPSQNVLHPRFSILAQTLLKAGYVIIAPDYEGLGTKGIHPYLNLKSESLSAIAAVKAVKDRYGFQLQGDWMSIGQSQGGHAVLGIAEFANKDSSYKGTVAGAPASSLGKIIQSYIDPQFNLDDEGKPKAHGLNRLDENLQQVRYAVANGILTEEQGQEKINEIAYGYAELLAYAAFTTVGAKAQHKNYDYKNIFTANAAEIAELAYGRTGDDGACLSYPAPNSGNGLQEQFRAGIVDYLSNPTHKLADFGIDLEKFKKDPIVQAFLEETQPATNATESQVIKTPVFIIQGEKDQAVLPVVTQGLFANMKTNALKFFPQADYADRYKLTIVPNATHTQAIVCENANAVDFIQEHMSAGTGIVLTDADKDASQNSHCTGKS</sequence>
<dbReference type="GO" id="GO:0016042">
    <property type="term" value="P:lipid catabolic process"/>
    <property type="evidence" value="ECO:0007669"/>
    <property type="project" value="InterPro"/>
</dbReference>
<organism evidence="2 3">
    <name type="scientific">Acinetobacter suaedae</name>
    <dbReference type="NCBI Taxonomy" id="2609668"/>
    <lineage>
        <taxon>Bacteria</taxon>
        <taxon>Pseudomonadati</taxon>
        <taxon>Pseudomonadota</taxon>
        <taxon>Gammaproteobacteria</taxon>
        <taxon>Moraxellales</taxon>
        <taxon>Moraxellaceae</taxon>
        <taxon>Acinetobacter</taxon>
    </lineage>
</organism>
<dbReference type="Gene3D" id="3.40.50.1820">
    <property type="entry name" value="alpha/beta hydrolase"/>
    <property type="match status" value="2"/>
</dbReference>
<gene>
    <name evidence="2" type="ORF">F2A31_09970</name>
</gene>
<name>A0A5P1UXY5_9GAMM</name>
<dbReference type="PANTHER" id="PTHR34853">
    <property type="match status" value="1"/>
</dbReference>
<keyword evidence="3" id="KW-1185">Reference proteome</keyword>
<feature type="chain" id="PRO_5025066867" evidence="1">
    <location>
        <begin position="20"/>
        <end position="490"/>
    </location>
</feature>
<dbReference type="Proteomes" id="UP000325177">
    <property type="component" value="Chromosome"/>
</dbReference>
<keyword evidence="2" id="KW-0378">Hydrolase</keyword>
<protein>
    <submittedName>
        <fullName evidence="2">Alpha/beta hydrolase</fullName>
    </submittedName>
</protein>
<dbReference type="InterPro" id="IPR029058">
    <property type="entry name" value="AB_hydrolase_fold"/>
</dbReference>
<keyword evidence="1" id="KW-0732">Signal</keyword>
<evidence type="ECO:0000313" key="3">
    <source>
        <dbReference type="Proteomes" id="UP000325177"/>
    </source>
</evidence>
<dbReference type="AlphaFoldDB" id="A0A5P1UXY5"/>
<dbReference type="GO" id="GO:0004806">
    <property type="term" value="F:triacylglycerol lipase activity"/>
    <property type="evidence" value="ECO:0007669"/>
    <property type="project" value="InterPro"/>
</dbReference>
<dbReference type="SUPFAM" id="SSF53474">
    <property type="entry name" value="alpha/beta-Hydrolases"/>
    <property type="match status" value="1"/>
</dbReference>
<dbReference type="PROSITE" id="PS51257">
    <property type="entry name" value="PROKAR_LIPOPROTEIN"/>
    <property type="match status" value="1"/>
</dbReference>
<dbReference type="KEGG" id="asue:F2A31_09970"/>
<proteinExistence type="predicted"/>
<accession>A0A5P1UXY5</accession>
<dbReference type="InterPro" id="IPR005152">
    <property type="entry name" value="Lipase_secreted"/>
</dbReference>
<feature type="signal peptide" evidence="1">
    <location>
        <begin position="1"/>
        <end position="19"/>
    </location>
</feature>
<dbReference type="EMBL" id="CP043909">
    <property type="protein sequence ID" value="QER40026.1"/>
    <property type="molecule type" value="Genomic_DNA"/>
</dbReference>
<reference evidence="2 3" key="1">
    <citation type="submission" date="2019-09" db="EMBL/GenBank/DDBJ databases">
        <title>Acinetobacter sp. C16S1 isolated from saline soil.</title>
        <authorList>
            <person name="Xu L."/>
            <person name="Sun J.-Q."/>
        </authorList>
    </citation>
    <scope>NUCLEOTIDE SEQUENCE [LARGE SCALE GENOMIC DNA]</scope>
    <source>
        <strain evidence="2 3">C16S1</strain>
    </source>
</reference>
<dbReference type="PIRSF" id="PIRSF029171">
    <property type="entry name" value="Esterase_LipA"/>
    <property type="match status" value="1"/>
</dbReference>
<evidence type="ECO:0000256" key="1">
    <source>
        <dbReference type="SAM" id="SignalP"/>
    </source>
</evidence>
<dbReference type="RefSeq" id="WP_150026251.1">
    <property type="nucleotide sequence ID" value="NZ_CP043909.1"/>
</dbReference>
<dbReference type="PANTHER" id="PTHR34853:SF1">
    <property type="entry name" value="LIPASE 5"/>
    <property type="match status" value="1"/>
</dbReference>
<evidence type="ECO:0000313" key="2">
    <source>
        <dbReference type="EMBL" id="QER40026.1"/>
    </source>
</evidence>